<dbReference type="AlphaFoldDB" id="A0A4Z0YC39"/>
<dbReference type="Proteomes" id="UP000297716">
    <property type="component" value="Unassembled WGS sequence"/>
</dbReference>
<dbReference type="InterPro" id="IPR021582">
    <property type="entry name" value="Aim21"/>
</dbReference>
<feature type="region of interest" description="Disordered" evidence="1">
    <location>
        <begin position="1"/>
        <end position="266"/>
    </location>
</feature>
<feature type="compositionally biased region" description="Basic and acidic residues" evidence="1">
    <location>
        <begin position="545"/>
        <end position="556"/>
    </location>
</feature>
<feature type="compositionally biased region" description="Polar residues" evidence="1">
    <location>
        <begin position="603"/>
        <end position="618"/>
    </location>
</feature>
<feature type="compositionally biased region" description="Basic and acidic residues" evidence="1">
    <location>
        <begin position="733"/>
        <end position="744"/>
    </location>
</feature>
<evidence type="ECO:0008006" key="4">
    <source>
        <dbReference type="Google" id="ProtNLM"/>
    </source>
</evidence>
<organism evidence="2 3">
    <name type="scientific">Xylaria hypoxylon</name>
    <dbReference type="NCBI Taxonomy" id="37992"/>
    <lineage>
        <taxon>Eukaryota</taxon>
        <taxon>Fungi</taxon>
        <taxon>Dikarya</taxon>
        <taxon>Ascomycota</taxon>
        <taxon>Pezizomycotina</taxon>
        <taxon>Sordariomycetes</taxon>
        <taxon>Xylariomycetidae</taxon>
        <taxon>Xylariales</taxon>
        <taxon>Xylariaceae</taxon>
        <taxon>Xylaria</taxon>
    </lineage>
</organism>
<feature type="compositionally biased region" description="Basic and acidic residues" evidence="1">
    <location>
        <begin position="825"/>
        <end position="868"/>
    </location>
</feature>
<dbReference type="OrthoDB" id="5386574at2759"/>
<gene>
    <name evidence="2" type="ORF">E0Z10_g7018</name>
</gene>
<keyword evidence="3" id="KW-1185">Reference proteome</keyword>
<accession>A0A4Z0YC39</accession>
<dbReference type="EMBL" id="SKBN01000155">
    <property type="protein sequence ID" value="TGJ81749.1"/>
    <property type="molecule type" value="Genomic_DNA"/>
</dbReference>
<feature type="region of interest" description="Disordered" evidence="1">
    <location>
        <begin position="709"/>
        <end position="778"/>
    </location>
</feature>
<feature type="compositionally biased region" description="Low complexity" evidence="1">
    <location>
        <begin position="336"/>
        <end position="350"/>
    </location>
</feature>
<feature type="compositionally biased region" description="Acidic residues" evidence="1">
    <location>
        <begin position="460"/>
        <end position="470"/>
    </location>
</feature>
<sequence>MSAATMSSPPTVPPRPARDQEKGNGIAPTIPIRPAKRFNRSISPNPDRFAPSPLNESPFNPKPKRNSQSFLGEELDRSTSVNIPSVGEEGQEYAAAIEELGSSSSDANRSSSPEQTRIVGEDIKLHAPKPTVPAASAKQRVATITRTDSDRAAAFGIGRPSSEEPLHSGARSLKKKASTTSQLSHHSELPDDEQGIPEIGQRVPMLSYAGDVQAPSPAPPRASSVDSTKSGRHHTRRTSSRSGFHDLPPGSYGLHGHGVESTDKLEKAYYEKRPDVYQKEHYQPLHDRVRDYSMSRENLNKIIRDTASRGVGFGTSENIGIPSEQVGFQASDEYTSRISSPQPSSAAPKAESVKSPVQSNFSGPEGEKGNSVIHVDEDSHYKGFAKYDEEGPAEGHGAHNHGTWPILAADEVTKHPSPYDLRPAVPHNQRGSEEGKSHPSSRPTSIVSPPPPEVRSTPLEDVEEYEPLFPEDEKGDQKPKTSAEKLKDIRQRFPSQDIWEDAPNSVHSTAEVSTPELADTRPKSRAASIDLPPRDAETPAQAFARRQEELAEKEAVTPDSFLNRQSRPKSWVEHQPHLTKEIHSRPNMAQRFPSRDIWEDTPDSLQFTTTVSNPQSADDSPGDEGAKPSAPANRPIVPVRLPKKQGSGDDGSSKPTIPNRPKPQIPIRPLKSATDSKEPDGTAKQKPAVPARPVGGKIAALQAGFMSDLNNRLRLGPQAPKKDAPAPEEAPEEKEKAPLADARKGRARGPQRRAPTKSHSPGSGVEKSVPPPVSNGHPVLSLSMARTLWSIDEEGTVMVDNFGPEKLGKPESTVKEVEPEELEVPEAKGAESKPDHAQAEEAEIVKTEAEETKAEDALEQKEPEKTTGEPEITTTDDKPSESQDTVEETKPLVANTAGESILSETINKNEDSNEVKEVEETEDKVIS</sequence>
<feature type="compositionally biased region" description="Basic and acidic residues" evidence="1">
    <location>
        <begin position="907"/>
        <end position="927"/>
    </location>
</feature>
<feature type="compositionally biased region" description="Basic and acidic residues" evidence="1">
    <location>
        <begin position="674"/>
        <end position="683"/>
    </location>
</feature>
<reference evidence="2 3" key="1">
    <citation type="submission" date="2019-03" db="EMBL/GenBank/DDBJ databases">
        <title>Draft genome sequence of Xylaria hypoxylon DSM 108379, a ubiquitous saprotrophic-parasitic fungi on hardwood.</title>
        <authorList>
            <person name="Buettner E."/>
            <person name="Leonhardt S."/>
            <person name="Gebauer A.M."/>
            <person name="Liers C."/>
            <person name="Hofrichter M."/>
            <person name="Kellner H."/>
        </authorList>
    </citation>
    <scope>NUCLEOTIDE SEQUENCE [LARGE SCALE GENOMIC DNA]</scope>
    <source>
        <strain evidence="2 3">DSM 108379</strain>
    </source>
</reference>
<evidence type="ECO:0000313" key="3">
    <source>
        <dbReference type="Proteomes" id="UP000297716"/>
    </source>
</evidence>
<feature type="compositionally biased region" description="Basic and acidic residues" evidence="1">
    <location>
        <begin position="570"/>
        <end position="584"/>
    </location>
</feature>
<feature type="compositionally biased region" description="Basic residues" evidence="1">
    <location>
        <begin position="230"/>
        <end position="239"/>
    </location>
</feature>
<feature type="compositionally biased region" description="Basic and acidic residues" evidence="1">
    <location>
        <begin position="471"/>
        <end position="491"/>
    </location>
</feature>
<feature type="region of interest" description="Disordered" evidence="1">
    <location>
        <begin position="800"/>
        <end position="927"/>
    </location>
</feature>
<proteinExistence type="predicted"/>
<feature type="compositionally biased region" description="Basic and acidic residues" evidence="1">
    <location>
        <begin position="374"/>
        <end position="389"/>
    </location>
</feature>
<dbReference type="Pfam" id="PF11489">
    <property type="entry name" value="Aim21"/>
    <property type="match status" value="1"/>
</dbReference>
<evidence type="ECO:0000313" key="2">
    <source>
        <dbReference type="EMBL" id="TGJ81749.1"/>
    </source>
</evidence>
<name>A0A4Z0YC39_9PEZI</name>
<feature type="compositionally biased region" description="Low complexity" evidence="1">
    <location>
        <begin position="102"/>
        <end position="112"/>
    </location>
</feature>
<protein>
    <recommendedName>
        <fullName evidence="4">Altered inheritance of mitochondria protein 21</fullName>
    </recommendedName>
</protein>
<feature type="region of interest" description="Disordered" evidence="1">
    <location>
        <begin position="310"/>
        <end position="695"/>
    </location>
</feature>
<comment type="caution">
    <text evidence="2">The sequence shown here is derived from an EMBL/GenBank/DDBJ whole genome shotgun (WGS) entry which is preliminary data.</text>
</comment>
<feature type="compositionally biased region" description="Basic and acidic residues" evidence="1">
    <location>
        <begin position="257"/>
        <end position="266"/>
    </location>
</feature>
<dbReference type="STRING" id="37992.A0A4Z0YC39"/>
<feature type="compositionally biased region" description="Polar residues" evidence="1">
    <location>
        <begin position="438"/>
        <end position="447"/>
    </location>
</feature>
<evidence type="ECO:0000256" key="1">
    <source>
        <dbReference type="SAM" id="MobiDB-lite"/>
    </source>
</evidence>
<feature type="compositionally biased region" description="Basic and acidic residues" evidence="1">
    <location>
        <begin position="806"/>
        <end position="817"/>
    </location>
</feature>
<feature type="compositionally biased region" description="Basic residues" evidence="1">
    <location>
        <begin position="745"/>
        <end position="756"/>
    </location>
</feature>